<dbReference type="GO" id="GO:0016787">
    <property type="term" value="F:hydrolase activity"/>
    <property type="evidence" value="ECO:0007669"/>
    <property type="project" value="UniProtKB-KW"/>
</dbReference>
<evidence type="ECO:0000313" key="13">
    <source>
        <dbReference type="Proteomes" id="UP000386466"/>
    </source>
</evidence>
<evidence type="ECO:0000256" key="4">
    <source>
        <dbReference type="ARBA" id="ARBA00022490"/>
    </source>
</evidence>
<dbReference type="Gene3D" id="3.40.50.1440">
    <property type="entry name" value="Tubulin/FtsZ, GTPase domain"/>
    <property type="match status" value="1"/>
</dbReference>
<dbReference type="InterPro" id="IPR008280">
    <property type="entry name" value="Tub_FtsZ_C"/>
</dbReference>
<dbReference type="GO" id="GO:0005525">
    <property type="term" value="F:GTP binding"/>
    <property type="evidence" value="ECO:0007669"/>
    <property type="project" value="UniProtKB-KW"/>
</dbReference>
<dbReference type="InterPro" id="IPR036525">
    <property type="entry name" value="Tubulin/FtsZ_GTPase_sf"/>
</dbReference>
<dbReference type="GO" id="GO:0005200">
    <property type="term" value="F:structural constituent of cytoskeleton"/>
    <property type="evidence" value="ECO:0007669"/>
    <property type="project" value="InterPro"/>
</dbReference>
<dbReference type="InterPro" id="IPR023123">
    <property type="entry name" value="Tubulin_C"/>
</dbReference>
<accession>A0A485PEW1</accession>
<comment type="catalytic activity">
    <reaction evidence="10">
        <text>GTP + H2O = GDP + phosphate + H(+)</text>
        <dbReference type="Rhea" id="RHEA:19669"/>
        <dbReference type="ChEBI" id="CHEBI:15377"/>
        <dbReference type="ChEBI" id="CHEBI:15378"/>
        <dbReference type="ChEBI" id="CHEBI:37565"/>
        <dbReference type="ChEBI" id="CHEBI:43474"/>
        <dbReference type="ChEBI" id="CHEBI:58189"/>
    </reaction>
    <physiologicalReaction direction="left-to-right" evidence="10">
        <dbReference type="Rhea" id="RHEA:19670"/>
    </physiologicalReaction>
</comment>
<dbReference type="EMBL" id="CAAGRJ010032738">
    <property type="protein sequence ID" value="VFV42874.1"/>
    <property type="molecule type" value="Genomic_DNA"/>
</dbReference>
<comment type="subcellular location">
    <subcellularLocation>
        <location evidence="2">Cytoplasm</location>
        <location evidence="2">Cytoskeleton</location>
    </subcellularLocation>
</comment>
<dbReference type="GO" id="GO:0007017">
    <property type="term" value="P:microtubule-based process"/>
    <property type="evidence" value="ECO:0007669"/>
    <property type="project" value="InterPro"/>
</dbReference>
<dbReference type="InterPro" id="IPR002452">
    <property type="entry name" value="Alpha_tubulin"/>
</dbReference>
<gene>
    <name evidence="12" type="ORF">LYPA_23C022116</name>
</gene>
<dbReference type="InterPro" id="IPR003008">
    <property type="entry name" value="Tubulin_FtsZ_GTPase"/>
</dbReference>
<evidence type="ECO:0000256" key="10">
    <source>
        <dbReference type="ARBA" id="ARBA00049117"/>
    </source>
</evidence>
<evidence type="ECO:0000259" key="11">
    <source>
        <dbReference type="SMART" id="SM00864"/>
    </source>
</evidence>
<keyword evidence="13" id="KW-1185">Reference proteome</keyword>
<keyword evidence="6" id="KW-0547">Nucleotide-binding</keyword>
<keyword evidence="4" id="KW-0963">Cytoplasm</keyword>
<dbReference type="SMART" id="SM00864">
    <property type="entry name" value="Tubulin"/>
    <property type="match status" value="1"/>
</dbReference>
<evidence type="ECO:0000256" key="9">
    <source>
        <dbReference type="ARBA" id="ARBA00023212"/>
    </source>
</evidence>
<dbReference type="GO" id="GO:0005874">
    <property type="term" value="C:microtubule"/>
    <property type="evidence" value="ECO:0007669"/>
    <property type="project" value="UniProtKB-KW"/>
</dbReference>
<evidence type="ECO:0000256" key="8">
    <source>
        <dbReference type="ARBA" id="ARBA00023134"/>
    </source>
</evidence>
<name>A0A485PEW1_LYNPA</name>
<reference evidence="12 13" key="1">
    <citation type="submission" date="2019-01" db="EMBL/GenBank/DDBJ databases">
        <authorList>
            <person name="Alioto T."/>
            <person name="Alioto T."/>
        </authorList>
    </citation>
    <scope>NUCLEOTIDE SEQUENCE [LARGE SCALE GENOMIC DNA]</scope>
</reference>
<feature type="domain" description="Tubulin/FtsZ GTPase" evidence="11">
    <location>
        <begin position="14"/>
        <end position="198"/>
    </location>
</feature>
<organism evidence="12 13">
    <name type="scientific">Lynx pardinus</name>
    <name type="common">Iberian lynx</name>
    <name type="synonym">Felis pardina</name>
    <dbReference type="NCBI Taxonomy" id="191816"/>
    <lineage>
        <taxon>Eukaryota</taxon>
        <taxon>Metazoa</taxon>
        <taxon>Chordata</taxon>
        <taxon>Craniata</taxon>
        <taxon>Vertebrata</taxon>
        <taxon>Euteleostomi</taxon>
        <taxon>Mammalia</taxon>
        <taxon>Eutheria</taxon>
        <taxon>Laurasiatheria</taxon>
        <taxon>Carnivora</taxon>
        <taxon>Feliformia</taxon>
        <taxon>Felidae</taxon>
        <taxon>Felinae</taxon>
        <taxon>Lynx</taxon>
    </lineage>
</organism>
<dbReference type="SUPFAM" id="SSF52490">
    <property type="entry name" value="Tubulin nucleotide-binding domain-like"/>
    <property type="match status" value="1"/>
</dbReference>
<evidence type="ECO:0000256" key="1">
    <source>
        <dbReference type="ARBA" id="ARBA00001946"/>
    </source>
</evidence>
<dbReference type="PRINTS" id="PR01161">
    <property type="entry name" value="TUBULIN"/>
</dbReference>
<dbReference type="Pfam" id="PF00091">
    <property type="entry name" value="Tubulin"/>
    <property type="match status" value="1"/>
</dbReference>
<keyword evidence="7" id="KW-0378">Hydrolase</keyword>
<dbReference type="PRINTS" id="PR01162">
    <property type="entry name" value="ALPHATUBULIN"/>
</dbReference>
<evidence type="ECO:0000256" key="3">
    <source>
        <dbReference type="ARBA" id="ARBA00009636"/>
    </source>
</evidence>
<evidence type="ECO:0000256" key="6">
    <source>
        <dbReference type="ARBA" id="ARBA00022741"/>
    </source>
</evidence>
<proteinExistence type="inferred from homology"/>
<dbReference type="InterPro" id="IPR000217">
    <property type="entry name" value="Tubulin"/>
</dbReference>
<keyword evidence="9" id="KW-0206">Cytoskeleton</keyword>
<dbReference type="SUPFAM" id="SSF55307">
    <property type="entry name" value="Tubulin C-terminal domain-like"/>
    <property type="match status" value="1"/>
</dbReference>
<comment type="cofactor">
    <cofactor evidence="1">
        <name>Mg(2+)</name>
        <dbReference type="ChEBI" id="CHEBI:18420"/>
    </cofactor>
</comment>
<dbReference type="Proteomes" id="UP000386466">
    <property type="component" value="Unassembled WGS sequence"/>
</dbReference>
<protein>
    <submittedName>
        <fullName evidence="12">Tubulin alpha-1b chain-like</fullName>
    </submittedName>
</protein>
<evidence type="ECO:0000313" key="12">
    <source>
        <dbReference type="EMBL" id="VFV42874.1"/>
    </source>
</evidence>
<keyword evidence="8" id="KW-0342">GTP-binding</keyword>
<evidence type="ECO:0000256" key="5">
    <source>
        <dbReference type="ARBA" id="ARBA00022701"/>
    </source>
</evidence>
<dbReference type="PANTHER" id="PTHR11588">
    <property type="entry name" value="TUBULIN"/>
    <property type="match status" value="1"/>
</dbReference>
<keyword evidence="5" id="KW-0493">Microtubule</keyword>
<dbReference type="AlphaFoldDB" id="A0A485PEW1"/>
<dbReference type="Gene3D" id="1.10.287.600">
    <property type="entry name" value="Helix hairpin bin"/>
    <property type="match status" value="1"/>
</dbReference>
<evidence type="ECO:0000256" key="7">
    <source>
        <dbReference type="ARBA" id="ARBA00022801"/>
    </source>
</evidence>
<evidence type="ECO:0000256" key="2">
    <source>
        <dbReference type="ARBA" id="ARBA00004245"/>
    </source>
</evidence>
<sequence>MPSDKTTGGGDDSFNTFFNEMGAGKQVPRAVFADLKPTVIDEVHTGTYFQFFHHEQLITSKEDAANNDSRGHYTIGKEITDLVLEFGFLVFHSFGGETSSMFTCLMECFSLDYSKKFNLEFSFYPTPYVSTAVVEPYNYFLTTHTTLEHFDCTFMVDNETIYDICCRNLDIEHPNCTNLNRLISQIVSSITASFRYDGALNVDLTEFQTSLMPDPCIHLPLATYALSSLLRKPTMNSLLQQRSPMHALSQLTRWLQITMLMRFPKMSMLPLPPSRPSVPSSLWTASNRVVPGGDLAKVQAAVCMLSNTTVIAEARARLDHNFDLMYAKHACVYWYVDEGMEEGEFSEAHAFEKEYEEIGANSAEREDKGEEY</sequence>
<comment type="similarity">
    <text evidence="3">Belongs to the tubulin family.</text>
</comment>